<dbReference type="Pfam" id="PF13967">
    <property type="entry name" value="RSN1_TM"/>
    <property type="match status" value="1"/>
</dbReference>
<evidence type="ECO:0000256" key="1">
    <source>
        <dbReference type="ARBA" id="ARBA00004141"/>
    </source>
</evidence>
<dbReference type="EMBL" id="LFRF01000015">
    <property type="protein sequence ID" value="KND89932.1"/>
    <property type="molecule type" value="Genomic_DNA"/>
</dbReference>
<evidence type="ECO:0000313" key="13">
    <source>
        <dbReference type="Proteomes" id="UP000036947"/>
    </source>
</evidence>
<feature type="domain" description="CSC1/OSCA1-like cytosolic" evidence="11">
    <location>
        <begin position="298"/>
        <end position="505"/>
    </location>
</feature>
<dbReference type="InterPro" id="IPR027815">
    <property type="entry name" value="CSC1/OSCA1-like_cyt"/>
</dbReference>
<evidence type="ECO:0000256" key="6">
    <source>
        <dbReference type="ARBA" id="ARBA00023136"/>
    </source>
</evidence>
<dbReference type="Pfam" id="PF02714">
    <property type="entry name" value="RSN1_7TM"/>
    <property type="match status" value="1"/>
</dbReference>
<keyword evidence="4 8" id="KW-0812">Transmembrane</keyword>
<proteinExistence type="inferred from homology"/>
<dbReference type="Proteomes" id="UP000036947">
    <property type="component" value="Unassembled WGS sequence"/>
</dbReference>
<dbReference type="PANTHER" id="PTHR13018">
    <property type="entry name" value="PROBABLE MEMBRANE PROTEIN DUF221-RELATED"/>
    <property type="match status" value="1"/>
</dbReference>
<dbReference type="OrthoDB" id="1689567at2759"/>
<feature type="transmembrane region" description="Helical" evidence="8">
    <location>
        <begin position="256"/>
        <end position="275"/>
    </location>
</feature>
<evidence type="ECO:0000259" key="9">
    <source>
        <dbReference type="Pfam" id="PF02714"/>
    </source>
</evidence>
<feature type="transmembrane region" description="Helical" evidence="8">
    <location>
        <begin position="659"/>
        <end position="689"/>
    </location>
</feature>
<evidence type="ECO:0000259" key="10">
    <source>
        <dbReference type="Pfam" id="PF13967"/>
    </source>
</evidence>
<sequence length="942" mass="106882">LYVPSLPASTRLAEAAVSTTQGSSTRPGTRNSATPDDRPQRTPTDMSAIGGPGRSHWLPPMRAAAGTPSGDMRLDDDPDKCNYEDYIKPQSKNQKDLEVQLVLSLILGVSALIAFCILRPRWPSLYSARKRRLDPHIGLPALPNSFFGWIPRLYSVTEEQILASAGLDAFVFLAFFKMAIRLFMAMAFFAIVVLWPINRHYRHFRPVLGGNETSGDDDMESGLYGPVRLPIYTVGLGSDPLGGGGHKDRSSERTFLWAYVVFTYFFVGLTIYSINWETFRIIRFRQDYLGSQSTVTDHTFRLTGIPMRLRSEEKLKSLIERLDIGLVDSVTLCRNWKELDEMVEHRDQTLRKLEAAWAKYLKQQQAVTKHHSDATQTSNDDASNAEAGYYRGDQEPGENTRLLASGSNRPHIMEGDRPEIRIRYGPLKLRTRRVDAIDYYEEKLRRLDEKVTEARKKDYEAADMALVTMDSVASCQMVIQARIDPRPGRLLTKFTPSPSDLVWKNTYASRGIRRLKSWAITLFITFLTLIWIFPTAILASWLSICTIKRLMPSFNTWLSDHPIILSLFQNGAPTLVVSLLNVAVPYLYDFLSNHQGMISQGDVELSLISKNFFFTFFNTFFVFAVSRTGFDFWSVLRDLLKDTSQIPAVIATDVEELSIFYISFIMLQGIGLMPFRVLEVGSVFLFPIYRMMSSTPRDYAELQKPPVFQYGFYLPTALLVFNLCLIYSVLKWGFVILVFGTIYFVLGYFTFKYMVLYAMDQPQHATGGAWRIICYRIVVGLVVFEVVMVGQIASLAAFVQSVAILPLIPFTIWYSFYFKRRFEPLTKYIALRAIKSSNDADSEEAVDDALEDEDKPRREQALLRRGSTLDEFKEKGLVFVNPSLVVPLHQPWIYNDPPSPLATETDGDQSSQGQPALILPNADSSLGIGDDNVWVDDGRRDN</sequence>
<evidence type="ECO:0000256" key="3">
    <source>
        <dbReference type="ARBA" id="ARBA00022448"/>
    </source>
</evidence>
<evidence type="ECO:0000256" key="7">
    <source>
        <dbReference type="SAM" id="MobiDB-lite"/>
    </source>
</evidence>
<dbReference type="InterPro" id="IPR032880">
    <property type="entry name" value="CSC1/OSCA1-like_N"/>
</dbReference>
<keyword evidence="6 8" id="KW-0472">Membrane</keyword>
<dbReference type="InterPro" id="IPR003864">
    <property type="entry name" value="CSC1/OSCA1-like_7TM"/>
</dbReference>
<feature type="compositionally biased region" description="Polar residues" evidence="7">
    <location>
        <begin position="17"/>
        <end position="34"/>
    </location>
</feature>
<dbReference type="AlphaFoldDB" id="A0A0L0N796"/>
<feature type="transmembrane region" description="Helical" evidence="8">
    <location>
        <begin position="101"/>
        <end position="122"/>
    </location>
</feature>
<evidence type="ECO:0000256" key="8">
    <source>
        <dbReference type="SAM" id="Phobius"/>
    </source>
</evidence>
<dbReference type="GO" id="GO:0005227">
    <property type="term" value="F:calcium-activated cation channel activity"/>
    <property type="evidence" value="ECO:0007669"/>
    <property type="project" value="InterPro"/>
</dbReference>
<evidence type="ECO:0000259" key="11">
    <source>
        <dbReference type="Pfam" id="PF14703"/>
    </source>
</evidence>
<feature type="transmembrane region" description="Helical" evidence="8">
    <location>
        <begin position="518"/>
        <end position="543"/>
    </location>
</feature>
<feature type="transmembrane region" description="Helical" evidence="8">
    <location>
        <begin position="710"/>
        <end position="730"/>
    </location>
</feature>
<keyword evidence="3" id="KW-0813">Transport</keyword>
<gene>
    <name evidence="12" type="ORF">TOPH_05383</name>
</gene>
<feature type="domain" description="CSC1/OSCA1-like 7TM region" evidence="9">
    <location>
        <begin position="516"/>
        <end position="790"/>
    </location>
</feature>
<dbReference type="PANTHER" id="PTHR13018:SF5">
    <property type="entry name" value="RE44586P"/>
    <property type="match status" value="1"/>
</dbReference>
<feature type="transmembrane region" description="Helical" evidence="8">
    <location>
        <begin position="795"/>
        <end position="817"/>
    </location>
</feature>
<feature type="transmembrane region" description="Helical" evidence="8">
    <location>
        <begin position="612"/>
        <end position="630"/>
    </location>
</feature>
<dbReference type="Pfam" id="PF14703">
    <property type="entry name" value="PHM7_cyt"/>
    <property type="match status" value="1"/>
</dbReference>
<evidence type="ECO:0000313" key="12">
    <source>
        <dbReference type="EMBL" id="KND89932.1"/>
    </source>
</evidence>
<keyword evidence="13" id="KW-1185">Reference proteome</keyword>
<evidence type="ECO:0000256" key="5">
    <source>
        <dbReference type="ARBA" id="ARBA00022989"/>
    </source>
</evidence>
<feature type="transmembrane region" description="Helical" evidence="8">
    <location>
        <begin position="768"/>
        <end position="789"/>
    </location>
</feature>
<feature type="transmembrane region" description="Helical" evidence="8">
    <location>
        <begin position="736"/>
        <end position="756"/>
    </location>
</feature>
<evidence type="ECO:0000256" key="4">
    <source>
        <dbReference type="ARBA" id="ARBA00022692"/>
    </source>
</evidence>
<accession>A0A0L0N796</accession>
<keyword evidence="5 8" id="KW-1133">Transmembrane helix</keyword>
<feature type="transmembrane region" description="Helical" evidence="8">
    <location>
        <begin position="563"/>
        <end position="591"/>
    </location>
</feature>
<feature type="region of interest" description="Disordered" evidence="7">
    <location>
        <begin position="368"/>
        <end position="414"/>
    </location>
</feature>
<evidence type="ECO:0000256" key="2">
    <source>
        <dbReference type="ARBA" id="ARBA00007779"/>
    </source>
</evidence>
<dbReference type="InterPro" id="IPR045122">
    <property type="entry name" value="Csc1-like"/>
</dbReference>
<feature type="domain" description="CSC1/OSCA1-like N-terminal transmembrane" evidence="10">
    <location>
        <begin position="99"/>
        <end position="276"/>
    </location>
</feature>
<feature type="transmembrane region" description="Helical" evidence="8">
    <location>
        <begin position="179"/>
        <end position="197"/>
    </location>
</feature>
<name>A0A0L0N796_TOLOC</name>
<comment type="subcellular location">
    <subcellularLocation>
        <location evidence="1">Membrane</location>
        <topology evidence="1">Multi-pass membrane protein</topology>
    </subcellularLocation>
</comment>
<feature type="region of interest" description="Disordered" evidence="7">
    <location>
        <begin position="1"/>
        <end position="74"/>
    </location>
</feature>
<reference evidence="12 13" key="1">
    <citation type="journal article" date="2015" name="BMC Genomics">
        <title>The genome of the truffle-parasite Tolypocladium ophioglossoides and the evolution of antifungal peptaibiotics.</title>
        <authorList>
            <person name="Quandt C.A."/>
            <person name="Bushley K.E."/>
            <person name="Spatafora J.W."/>
        </authorList>
    </citation>
    <scope>NUCLEOTIDE SEQUENCE [LARGE SCALE GENOMIC DNA]</scope>
    <source>
        <strain evidence="12 13">CBS 100239</strain>
    </source>
</reference>
<comment type="similarity">
    <text evidence="2">Belongs to the CSC1 (TC 1.A.17) family.</text>
</comment>
<feature type="region of interest" description="Disordered" evidence="7">
    <location>
        <begin position="897"/>
        <end position="942"/>
    </location>
</feature>
<dbReference type="GO" id="GO:0005886">
    <property type="term" value="C:plasma membrane"/>
    <property type="evidence" value="ECO:0007669"/>
    <property type="project" value="TreeGrafter"/>
</dbReference>
<comment type="caution">
    <text evidence="12">The sequence shown here is derived from an EMBL/GenBank/DDBJ whole genome shotgun (WGS) entry which is preliminary data.</text>
</comment>
<protein>
    <submittedName>
        <fullName evidence="12">Calcium permeable stress-gated cation channel 1</fullName>
    </submittedName>
</protein>
<organism evidence="12 13">
    <name type="scientific">Tolypocladium ophioglossoides (strain CBS 100239)</name>
    <name type="common">Snaketongue truffleclub</name>
    <name type="synonym">Elaphocordyceps ophioglossoides</name>
    <dbReference type="NCBI Taxonomy" id="1163406"/>
    <lineage>
        <taxon>Eukaryota</taxon>
        <taxon>Fungi</taxon>
        <taxon>Dikarya</taxon>
        <taxon>Ascomycota</taxon>
        <taxon>Pezizomycotina</taxon>
        <taxon>Sordariomycetes</taxon>
        <taxon>Hypocreomycetidae</taxon>
        <taxon>Hypocreales</taxon>
        <taxon>Ophiocordycipitaceae</taxon>
        <taxon>Tolypocladium</taxon>
    </lineage>
</organism>
<feature type="non-terminal residue" evidence="12">
    <location>
        <position position="1"/>
    </location>
</feature>